<dbReference type="InterPro" id="IPR035965">
    <property type="entry name" value="PAS-like_dom_sf"/>
</dbReference>
<gene>
    <name evidence="2" type="ORF">VOP03_16680</name>
</gene>
<organism evidence="2 3">
    <name type="scientific">Flagellimonas halotolerans</name>
    <dbReference type="NCBI Taxonomy" id="3112164"/>
    <lineage>
        <taxon>Bacteria</taxon>
        <taxon>Pseudomonadati</taxon>
        <taxon>Bacteroidota</taxon>
        <taxon>Flavobacteriia</taxon>
        <taxon>Flavobacteriales</taxon>
        <taxon>Flavobacteriaceae</taxon>
        <taxon>Flagellimonas</taxon>
    </lineage>
</organism>
<dbReference type="CDD" id="cd00130">
    <property type="entry name" value="PAS"/>
    <property type="match status" value="1"/>
</dbReference>
<dbReference type="RefSeq" id="WP_326407899.1">
    <property type="nucleotide sequence ID" value="NZ_JAYMGW010000044.1"/>
</dbReference>
<dbReference type="InterPro" id="IPR001610">
    <property type="entry name" value="PAC"/>
</dbReference>
<feature type="non-terminal residue" evidence="2">
    <location>
        <position position="1"/>
    </location>
</feature>
<dbReference type="SMART" id="SM00086">
    <property type="entry name" value="PAC"/>
    <property type="match status" value="2"/>
</dbReference>
<keyword evidence="3" id="KW-1185">Reference proteome</keyword>
<protein>
    <recommendedName>
        <fullName evidence="1">PAC domain-containing protein</fullName>
    </recommendedName>
</protein>
<reference evidence="2 3" key="1">
    <citation type="submission" date="2024-01" db="EMBL/GenBank/DDBJ databases">
        <title>The strains designed SYSU M86414 and SYSU M84420 isolated from the marine sediment in San Sha City (Hainan Province, China).</title>
        <authorList>
            <person name="Guo D."/>
        </authorList>
    </citation>
    <scope>NUCLEOTIDE SEQUENCE [LARGE SCALE GENOMIC DNA]</scope>
    <source>
        <strain evidence="2 3">SYSU M84420</strain>
    </source>
</reference>
<dbReference type="EMBL" id="JAYMGW010000044">
    <property type="protein sequence ID" value="MEC4266984.1"/>
    <property type="molecule type" value="Genomic_DNA"/>
</dbReference>
<accession>A0ABU6IV30</accession>
<dbReference type="PROSITE" id="PS50113">
    <property type="entry name" value="PAC"/>
    <property type="match status" value="1"/>
</dbReference>
<dbReference type="SUPFAM" id="SSF55785">
    <property type="entry name" value="PYP-like sensor domain (PAS domain)"/>
    <property type="match status" value="2"/>
</dbReference>
<comment type="caution">
    <text evidence="2">The sequence shown here is derived from an EMBL/GenBank/DDBJ whole genome shotgun (WGS) entry which is preliminary data.</text>
</comment>
<dbReference type="InterPro" id="IPR000014">
    <property type="entry name" value="PAS"/>
</dbReference>
<evidence type="ECO:0000313" key="3">
    <source>
        <dbReference type="Proteomes" id="UP001355298"/>
    </source>
</evidence>
<evidence type="ECO:0000313" key="2">
    <source>
        <dbReference type="EMBL" id="MEC4266984.1"/>
    </source>
</evidence>
<feature type="non-terminal residue" evidence="2">
    <location>
        <position position="190"/>
    </location>
</feature>
<dbReference type="Proteomes" id="UP001355298">
    <property type="component" value="Unassembled WGS sequence"/>
</dbReference>
<sequence length="190" mass="21856">AISSAMENGSPIEFEAALISAKGNEKWVRAMGQTEMVNGKCVRIYGSFQDITDLKETEHRLLALSNDLPGVTFQYYLYPDGTDKMHSVSQKSQEIWNLSPDQCEKYSQLIWDQIKKGGDYEVLVQDIQNSIETLQQWHNRWRYVLPNGKVRWHEGYGTPYKLADGTVLFNSMIFDITEEVKLTHLLEETS</sequence>
<evidence type="ECO:0000259" key="1">
    <source>
        <dbReference type="PROSITE" id="PS50113"/>
    </source>
</evidence>
<dbReference type="Gene3D" id="3.30.450.20">
    <property type="entry name" value="PAS domain"/>
    <property type="match status" value="2"/>
</dbReference>
<feature type="domain" description="PAC" evidence="1">
    <location>
        <begin position="12"/>
        <end position="63"/>
    </location>
</feature>
<name>A0ABU6IV30_9FLAO</name>
<proteinExistence type="predicted"/>
<dbReference type="InterPro" id="IPR000700">
    <property type="entry name" value="PAS-assoc_C"/>
</dbReference>